<name>A0A2T3G1E0_9FIRM</name>
<dbReference type="EMBL" id="PYLP01000003">
    <property type="protein sequence ID" value="PST41312.1"/>
    <property type="molecule type" value="Genomic_DNA"/>
</dbReference>
<dbReference type="Proteomes" id="UP000241201">
    <property type="component" value="Unassembled WGS sequence"/>
</dbReference>
<dbReference type="InterPro" id="IPR038765">
    <property type="entry name" value="Papain-like_cys_pep_sf"/>
</dbReference>
<comment type="caution">
    <text evidence="4">The sequence shown here is derived from an EMBL/GenBank/DDBJ whole genome shotgun (WGS) entry which is preliminary data.</text>
</comment>
<accession>A0A2T3G1E0</accession>
<evidence type="ECO:0000313" key="3">
    <source>
        <dbReference type="EMBL" id="MCB8609129.1"/>
    </source>
</evidence>
<sequence length="345" mass="41500">MKKAITCLSLFLLCGCLPATPKTIENNFKNDTCYNYHYQHLTKKQQQLYQKIYNIAYDQEKDIQIGQTDMDKVTPIVEKVLKDHPELFYIEEWSLTENGNFSFKYSFSNKKIKYYQKQLNTITQQIKDNTKELDDYEKIKYIYEYLIQQCEYLEEADYNQEIISSLIYHKTVCSGYAKALQYLLHEVGIEATYLTGMSDVSSGNNDYHAWNMVKYDNDYYYVDATWGDLVNNEFETINYDYLMFSSEEMNKNYQIQDSYEDTTNGNNTYYKKEGYYFDYYRIDDLKQKINLSQNECHFQFSSEIYEYAKNRLVSQGDVYKIIDVSNDREIKYIDDERFHTIYLRW</sequence>
<dbReference type="GeneID" id="77470265"/>
<feature type="domain" description="Transglutaminase-like" evidence="2">
    <location>
        <begin position="165"/>
        <end position="226"/>
    </location>
</feature>
<feature type="signal peptide" evidence="1">
    <location>
        <begin position="1"/>
        <end position="19"/>
    </location>
</feature>
<dbReference type="InterPro" id="IPR002931">
    <property type="entry name" value="Transglutaminase-like"/>
</dbReference>
<organism evidence="4 5">
    <name type="scientific">Faecalibacillus faecis</name>
    <dbReference type="NCBI Taxonomy" id="1982628"/>
    <lineage>
        <taxon>Bacteria</taxon>
        <taxon>Bacillati</taxon>
        <taxon>Bacillota</taxon>
        <taxon>Erysipelotrichia</taxon>
        <taxon>Erysipelotrichales</taxon>
        <taxon>Coprobacillaceae</taxon>
        <taxon>Faecalibacillus</taxon>
    </lineage>
</organism>
<proteinExistence type="predicted"/>
<evidence type="ECO:0000259" key="2">
    <source>
        <dbReference type="SMART" id="SM00460"/>
    </source>
</evidence>
<feature type="chain" id="PRO_5038969768" description="Transglutaminase-like domain-containing protein" evidence="1">
    <location>
        <begin position="20"/>
        <end position="345"/>
    </location>
</feature>
<reference evidence="4" key="2">
    <citation type="journal article" date="2019" name="Int. J. Syst. Evol. Microbiol.">
        <title>Faecalibacillus intestinalis gen. nov., sp. nov. and Faecalibacillus faecis sp. nov., isolated from human faeces.</title>
        <authorList>
            <person name="Seo B."/>
            <person name="Jeon K."/>
            <person name="Baek I."/>
            <person name="Lee Y.M."/>
            <person name="Baek K."/>
            <person name="Ko G."/>
        </authorList>
    </citation>
    <scope>NUCLEOTIDE SEQUENCE</scope>
    <source>
        <strain evidence="4">SNUG30370</strain>
    </source>
</reference>
<dbReference type="RefSeq" id="WP_106987449.1">
    <property type="nucleotide sequence ID" value="NZ_DAWBWI010000126.1"/>
</dbReference>
<dbReference type="AlphaFoldDB" id="A0A2T3G1E0"/>
<dbReference type="SUPFAM" id="SSF54001">
    <property type="entry name" value="Cysteine proteinases"/>
    <property type="match status" value="1"/>
</dbReference>
<dbReference type="PROSITE" id="PS51257">
    <property type="entry name" value="PROKAR_LIPOPROTEIN"/>
    <property type="match status" value="1"/>
</dbReference>
<dbReference type="SMART" id="SM00460">
    <property type="entry name" value="TGc"/>
    <property type="match status" value="1"/>
</dbReference>
<evidence type="ECO:0000313" key="4">
    <source>
        <dbReference type="EMBL" id="PST41312.1"/>
    </source>
</evidence>
<reference evidence="5" key="1">
    <citation type="submission" date="2018-03" db="EMBL/GenBank/DDBJ databases">
        <title>Lachnoclostridium SNUG30370 gen.nov., sp.nov., isolated from human faeces.</title>
        <authorList>
            <person name="Seo B."/>
            <person name="Jeon K."/>
            <person name="Ko G."/>
        </authorList>
    </citation>
    <scope>NUCLEOTIDE SEQUENCE [LARGE SCALE GENOMIC DNA]</scope>
    <source>
        <strain evidence="5">SNUG30370</strain>
    </source>
</reference>
<dbReference type="EMBL" id="JAJDKZ010000002">
    <property type="protein sequence ID" value="MCB8609129.1"/>
    <property type="molecule type" value="Genomic_DNA"/>
</dbReference>
<gene>
    <name evidence="4" type="ORF">C7U55_04000</name>
    <name evidence="3" type="ORF">LJD69_00795</name>
</gene>
<evidence type="ECO:0000256" key="1">
    <source>
        <dbReference type="SAM" id="SignalP"/>
    </source>
</evidence>
<dbReference type="Proteomes" id="UP001198439">
    <property type="component" value="Unassembled WGS sequence"/>
</dbReference>
<keyword evidence="5" id="KW-1185">Reference proteome</keyword>
<evidence type="ECO:0000313" key="5">
    <source>
        <dbReference type="Proteomes" id="UP000241201"/>
    </source>
</evidence>
<protein>
    <recommendedName>
        <fullName evidence="2">Transglutaminase-like domain-containing protein</fullName>
    </recommendedName>
</protein>
<dbReference type="Pfam" id="PF01841">
    <property type="entry name" value="Transglut_core"/>
    <property type="match status" value="1"/>
</dbReference>
<reference evidence="3" key="3">
    <citation type="submission" date="2021-10" db="EMBL/GenBank/DDBJ databases">
        <title>Collection of gut derived symbiotic bacterial strains cultured from healthy donors.</title>
        <authorList>
            <person name="Lin H."/>
            <person name="Littmann E."/>
            <person name="Kohout C."/>
            <person name="Pamer E.G."/>
        </authorList>
    </citation>
    <scope>NUCLEOTIDE SEQUENCE</scope>
    <source>
        <strain evidence="3">DFI.4.48</strain>
    </source>
</reference>
<dbReference type="Gene3D" id="3.10.620.30">
    <property type="match status" value="1"/>
</dbReference>
<keyword evidence="1" id="KW-0732">Signal</keyword>